<name>A0A0B6ZN33_9EUPU</name>
<evidence type="ECO:0000256" key="2">
    <source>
        <dbReference type="ARBA" id="ARBA00007025"/>
    </source>
</evidence>
<dbReference type="GO" id="GO:0005524">
    <property type="term" value="F:ATP binding"/>
    <property type="evidence" value="ECO:0007669"/>
    <property type="project" value="UniProtKB-KW"/>
</dbReference>
<feature type="non-terminal residue" evidence="8">
    <location>
        <position position="1"/>
    </location>
</feature>
<evidence type="ECO:0000256" key="3">
    <source>
        <dbReference type="ARBA" id="ARBA00022741"/>
    </source>
</evidence>
<dbReference type="GO" id="GO:0005634">
    <property type="term" value="C:nucleus"/>
    <property type="evidence" value="ECO:0007669"/>
    <property type="project" value="UniProtKB-SubCell"/>
</dbReference>
<keyword evidence="3" id="KW-0547">Nucleotide-binding</keyword>
<dbReference type="PROSITE" id="PS51154">
    <property type="entry name" value="MACRO"/>
    <property type="match status" value="1"/>
</dbReference>
<sequence length="245" mass="26968">ANIILDSEEGENESEESINLDDRDSSEEEGTSTTKQIKKVALRHVMGDVTHPVDASTDDNIIVHCIDDSGVWGRGGLFSAISARSVQPETQYELAGEMKDLTLGDCHLIAIDDIESREGGHDFLALIVAQHRDKRTNKLSGINLMALTNGLQKIYKAAVEQKASVHLPRIGHDTPGFNWYGTERLLQKYLSSKGIPTYIYYFPRKQAQKRKTQPVIDYPSKVSKGNTSSASNETLCSTSSSSSIP</sequence>
<feature type="compositionally biased region" description="Low complexity" evidence="6">
    <location>
        <begin position="228"/>
        <end position="245"/>
    </location>
</feature>
<comment type="similarity">
    <text evidence="2">Belongs to the SNF2/RAD54 helicase family.</text>
</comment>
<feature type="region of interest" description="Disordered" evidence="6">
    <location>
        <begin position="208"/>
        <end position="245"/>
    </location>
</feature>
<dbReference type="GO" id="GO:0006338">
    <property type="term" value="P:chromatin remodeling"/>
    <property type="evidence" value="ECO:0007669"/>
    <property type="project" value="InterPro"/>
</dbReference>
<dbReference type="GO" id="GO:0006281">
    <property type="term" value="P:DNA repair"/>
    <property type="evidence" value="ECO:0007669"/>
    <property type="project" value="InterPro"/>
</dbReference>
<dbReference type="GO" id="GO:0003678">
    <property type="term" value="F:DNA helicase activity"/>
    <property type="evidence" value="ECO:0007669"/>
    <property type="project" value="InterPro"/>
</dbReference>
<dbReference type="EMBL" id="HACG01022421">
    <property type="protein sequence ID" value="CEK69286.1"/>
    <property type="molecule type" value="Transcribed_RNA"/>
</dbReference>
<dbReference type="InterPro" id="IPR031053">
    <property type="entry name" value="ALC1"/>
</dbReference>
<dbReference type="Gene3D" id="3.40.220.10">
    <property type="entry name" value="Leucine Aminopeptidase, subunit E, domain 1"/>
    <property type="match status" value="1"/>
</dbReference>
<organism evidence="8">
    <name type="scientific">Arion vulgaris</name>
    <dbReference type="NCBI Taxonomy" id="1028688"/>
    <lineage>
        <taxon>Eukaryota</taxon>
        <taxon>Metazoa</taxon>
        <taxon>Spiralia</taxon>
        <taxon>Lophotrochozoa</taxon>
        <taxon>Mollusca</taxon>
        <taxon>Gastropoda</taxon>
        <taxon>Heterobranchia</taxon>
        <taxon>Euthyneura</taxon>
        <taxon>Panpulmonata</taxon>
        <taxon>Eupulmonata</taxon>
        <taxon>Stylommatophora</taxon>
        <taxon>Helicina</taxon>
        <taxon>Arionoidea</taxon>
        <taxon>Arionidae</taxon>
        <taxon>Arion</taxon>
    </lineage>
</organism>
<comment type="subcellular location">
    <subcellularLocation>
        <location evidence="1">Nucleus</location>
    </subcellularLocation>
</comment>
<dbReference type="CDD" id="cd03331">
    <property type="entry name" value="Macro_Poa1p-like_SNF2"/>
    <property type="match status" value="1"/>
</dbReference>
<feature type="domain" description="Macro" evidence="7">
    <location>
        <begin position="29"/>
        <end position="206"/>
    </location>
</feature>
<evidence type="ECO:0000256" key="6">
    <source>
        <dbReference type="SAM" id="MobiDB-lite"/>
    </source>
</evidence>
<evidence type="ECO:0000256" key="4">
    <source>
        <dbReference type="ARBA" id="ARBA00022840"/>
    </source>
</evidence>
<protein>
    <recommendedName>
        <fullName evidence="7">Macro domain-containing protein</fullName>
    </recommendedName>
</protein>
<dbReference type="InterPro" id="IPR002589">
    <property type="entry name" value="Macro_dom"/>
</dbReference>
<accession>A0A0B6ZN33</accession>
<evidence type="ECO:0000259" key="7">
    <source>
        <dbReference type="PROSITE" id="PS51154"/>
    </source>
</evidence>
<feature type="compositionally biased region" description="Acidic residues" evidence="6">
    <location>
        <begin position="1"/>
        <end position="30"/>
    </location>
</feature>
<proteinExistence type="inferred from homology"/>
<dbReference type="PANTHER" id="PTHR47157:SF1">
    <property type="entry name" value="CHROMODOMAIN-HELICASE-DNA-BINDING PROTEIN 1-LIKE"/>
    <property type="match status" value="1"/>
</dbReference>
<keyword evidence="5" id="KW-0539">Nucleus</keyword>
<dbReference type="AlphaFoldDB" id="A0A0B6ZN33"/>
<dbReference type="InterPro" id="IPR043472">
    <property type="entry name" value="Macro_dom-like"/>
</dbReference>
<evidence type="ECO:0000313" key="8">
    <source>
        <dbReference type="EMBL" id="CEK69286.1"/>
    </source>
</evidence>
<dbReference type="PANTHER" id="PTHR47157">
    <property type="entry name" value="CHROMODOMAIN-HELICASE-DNA-BINDING PROTEIN 1-LIKE"/>
    <property type="match status" value="1"/>
</dbReference>
<feature type="non-terminal residue" evidence="8">
    <location>
        <position position="245"/>
    </location>
</feature>
<dbReference type="SUPFAM" id="SSF52949">
    <property type="entry name" value="Macro domain-like"/>
    <property type="match status" value="1"/>
</dbReference>
<reference evidence="8" key="1">
    <citation type="submission" date="2014-12" db="EMBL/GenBank/DDBJ databases">
        <title>Insight into the proteome of Arion vulgaris.</title>
        <authorList>
            <person name="Aradska J."/>
            <person name="Bulat T."/>
            <person name="Smidak R."/>
            <person name="Sarate P."/>
            <person name="Gangsoo J."/>
            <person name="Sialana F."/>
            <person name="Bilban M."/>
            <person name="Lubec G."/>
        </authorList>
    </citation>
    <scope>NUCLEOTIDE SEQUENCE</scope>
    <source>
        <tissue evidence="8">Skin</tissue>
    </source>
</reference>
<gene>
    <name evidence="8" type="primary">ORF69645</name>
</gene>
<feature type="region of interest" description="Disordered" evidence="6">
    <location>
        <begin position="1"/>
        <end position="35"/>
    </location>
</feature>
<keyword evidence="4" id="KW-0067">ATP-binding</keyword>
<evidence type="ECO:0000256" key="1">
    <source>
        <dbReference type="ARBA" id="ARBA00004123"/>
    </source>
</evidence>
<evidence type="ECO:0000256" key="5">
    <source>
        <dbReference type="ARBA" id="ARBA00023242"/>
    </source>
</evidence>